<dbReference type="AlphaFoldDB" id="A0A1H6XQE3"/>
<evidence type="ECO:0008006" key="3">
    <source>
        <dbReference type="Google" id="ProtNLM"/>
    </source>
</evidence>
<dbReference type="InterPro" id="IPR010593">
    <property type="entry name" value="DUF1159"/>
</dbReference>
<proteinExistence type="predicted"/>
<dbReference type="OrthoDB" id="7160947at2"/>
<organism evidence="1 2">
    <name type="scientific">Cribrihabitans marinus</name>
    <dbReference type="NCBI Taxonomy" id="1227549"/>
    <lineage>
        <taxon>Bacteria</taxon>
        <taxon>Pseudomonadati</taxon>
        <taxon>Pseudomonadota</taxon>
        <taxon>Alphaproteobacteria</taxon>
        <taxon>Rhodobacterales</taxon>
        <taxon>Paracoccaceae</taxon>
        <taxon>Cribrihabitans</taxon>
    </lineage>
</organism>
<dbReference type="PIRSF" id="PIRSF032064">
    <property type="entry name" value="UCP032064"/>
    <property type="match status" value="1"/>
</dbReference>
<dbReference type="RefSeq" id="WP_092364780.1">
    <property type="nucleotide sequence ID" value="NZ_BMGV01000004.1"/>
</dbReference>
<dbReference type="Proteomes" id="UP000199379">
    <property type="component" value="Unassembled WGS sequence"/>
</dbReference>
<gene>
    <name evidence="1" type="ORF">SAMN05444007_104147</name>
</gene>
<dbReference type="EMBL" id="FNYD01000004">
    <property type="protein sequence ID" value="SEJ31271.1"/>
    <property type="molecule type" value="Genomic_DNA"/>
</dbReference>
<accession>A0A1H6XQE3</accession>
<dbReference type="Pfam" id="PF05258">
    <property type="entry name" value="DciA"/>
    <property type="match status" value="1"/>
</dbReference>
<reference evidence="1 2" key="1">
    <citation type="submission" date="2016-10" db="EMBL/GenBank/DDBJ databases">
        <authorList>
            <person name="de Groot N.N."/>
        </authorList>
    </citation>
    <scope>NUCLEOTIDE SEQUENCE [LARGE SCALE GENOMIC DNA]</scope>
    <source>
        <strain evidence="1 2">DSM 29340</strain>
    </source>
</reference>
<keyword evidence="2" id="KW-1185">Reference proteome</keyword>
<evidence type="ECO:0000313" key="2">
    <source>
        <dbReference type="Proteomes" id="UP000199379"/>
    </source>
</evidence>
<dbReference type="STRING" id="1227549.SAMN05444007_104147"/>
<dbReference type="PANTHER" id="PTHR36456:SF1">
    <property type="entry name" value="UPF0232 PROTEIN SCO3875"/>
    <property type="match status" value="1"/>
</dbReference>
<name>A0A1H6XQE3_9RHOB</name>
<evidence type="ECO:0000313" key="1">
    <source>
        <dbReference type="EMBL" id="SEJ31271.1"/>
    </source>
</evidence>
<dbReference type="InterPro" id="IPR007922">
    <property type="entry name" value="DciA-like"/>
</dbReference>
<sequence length="168" mass="18142">MAPRRSTTRGFARTASVLNEQIRRAGESRGFAVSRVLTHWAEIVGDDIAAIARPVKVGYGRGGFGATLTVLTTGPKAPMLEMQKDRLRDKVNAVYGYNAISRVRITQTAPLGFAEGQAEFAPAPRAAEPRPDPEVVAEASRVADGAQDTELRAALERLARNVLSSQKR</sequence>
<dbReference type="PANTHER" id="PTHR36456">
    <property type="entry name" value="UPF0232 PROTEIN SCO3875"/>
    <property type="match status" value="1"/>
</dbReference>
<protein>
    <recommendedName>
        <fullName evidence="3">RNA-binding protein</fullName>
    </recommendedName>
</protein>